<comment type="catalytic activity">
    <reaction evidence="3">
        <text>a ribonucleoside 5'-triphosphate + H2O = a ribonucleoside 5'-phosphate + diphosphate + H(+)</text>
        <dbReference type="Rhea" id="RHEA:23996"/>
        <dbReference type="ChEBI" id="CHEBI:15377"/>
        <dbReference type="ChEBI" id="CHEBI:15378"/>
        <dbReference type="ChEBI" id="CHEBI:33019"/>
        <dbReference type="ChEBI" id="CHEBI:58043"/>
        <dbReference type="ChEBI" id="CHEBI:61557"/>
        <dbReference type="EC" id="3.6.1.9"/>
    </reaction>
</comment>
<dbReference type="Gene3D" id="3.90.950.10">
    <property type="match status" value="1"/>
</dbReference>
<accession>A0A1F7K9L2</accession>
<comment type="cofactor">
    <cofactor evidence="1 3">
        <name>a divalent metal cation</name>
        <dbReference type="ChEBI" id="CHEBI:60240"/>
    </cofactor>
</comment>
<comment type="catalytic activity">
    <reaction evidence="3">
        <text>a 2'-deoxyribonucleoside 5'-triphosphate + H2O = a 2'-deoxyribonucleoside 5'-phosphate + diphosphate + H(+)</text>
        <dbReference type="Rhea" id="RHEA:44644"/>
        <dbReference type="ChEBI" id="CHEBI:15377"/>
        <dbReference type="ChEBI" id="CHEBI:15378"/>
        <dbReference type="ChEBI" id="CHEBI:33019"/>
        <dbReference type="ChEBI" id="CHEBI:61560"/>
        <dbReference type="ChEBI" id="CHEBI:65317"/>
        <dbReference type="EC" id="3.6.1.9"/>
    </reaction>
</comment>
<dbReference type="HAMAP" id="MF_00528">
    <property type="entry name" value="Maf"/>
    <property type="match status" value="1"/>
</dbReference>
<dbReference type="InterPro" id="IPR029001">
    <property type="entry name" value="ITPase-like_fam"/>
</dbReference>
<keyword evidence="3" id="KW-0963">Cytoplasm</keyword>
<dbReference type="GO" id="GO:0005737">
    <property type="term" value="C:cytoplasm"/>
    <property type="evidence" value="ECO:0007669"/>
    <property type="project" value="UniProtKB-SubCell"/>
</dbReference>
<dbReference type="GO" id="GO:0047429">
    <property type="term" value="F:nucleoside triphosphate diphosphatase activity"/>
    <property type="evidence" value="ECO:0007669"/>
    <property type="project" value="UniProtKB-EC"/>
</dbReference>
<proteinExistence type="inferred from homology"/>
<evidence type="ECO:0000313" key="4">
    <source>
        <dbReference type="EMBL" id="OGK64539.1"/>
    </source>
</evidence>
<dbReference type="PANTHER" id="PTHR43213:SF5">
    <property type="entry name" value="BIFUNCTIONAL DTTP_UTP PYROPHOSPHATASE_METHYLTRANSFERASE PROTEIN-RELATED"/>
    <property type="match status" value="1"/>
</dbReference>
<comment type="caution">
    <text evidence="3">Lacks conserved residue(s) required for the propagation of feature annotation.</text>
</comment>
<dbReference type="AlphaFoldDB" id="A0A1F7K9L2"/>
<evidence type="ECO:0000256" key="2">
    <source>
        <dbReference type="ARBA" id="ARBA00022801"/>
    </source>
</evidence>
<comment type="similarity">
    <text evidence="3">Belongs to the Maf family.</text>
</comment>
<keyword evidence="2 3" id="KW-0378">Hydrolase</keyword>
<gene>
    <name evidence="4" type="ORF">A2209_02470</name>
</gene>
<evidence type="ECO:0000256" key="3">
    <source>
        <dbReference type="HAMAP-Rule" id="MF_00528"/>
    </source>
</evidence>
<protein>
    <recommendedName>
        <fullName evidence="3">Nucleoside triphosphate pyrophosphatase</fullName>
        <ecNumber evidence="3">3.6.1.9</ecNumber>
    </recommendedName>
    <alternativeName>
        <fullName evidence="3">Nucleotide pyrophosphatase</fullName>
        <shortName evidence="3">Nucleotide PPase</shortName>
    </alternativeName>
</protein>
<dbReference type="EMBL" id="MGBG01000020">
    <property type="protein sequence ID" value="OGK64539.1"/>
    <property type="molecule type" value="Genomic_DNA"/>
</dbReference>
<feature type="active site" description="Proton acceptor" evidence="3">
    <location>
        <position position="68"/>
    </location>
</feature>
<comment type="caution">
    <text evidence="4">The sequence shown here is derived from an EMBL/GenBank/DDBJ whole genome shotgun (WGS) entry which is preliminary data.</text>
</comment>
<dbReference type="EC" id="3.6.1.9" evidence="3"/>
<comment type="function">
    <text evidence="3">Nucleoside triphosphate pyrophosphatase. May have a dual role in cell division arrest and in preventing the incorporation of modified nucleotides into cellular nucleic acids.</text>
</comment>
<reference evidence="4 5" key="1">
    <citation type="journal article" date="2016" name="Nat. Commun.">
        <title>Thousands of microbial genomes shed light on interconnected biogeochemical processes in an aquifer system.</title>
        <authorList>
            <person name="Anantharaman K."/>
            <person name="Brown C.T."/>
            <person name="Hug L.A."/>
            <person name="Sharon I."/>
            <person name="Castelle C.J."/>
            <person name="Probst A.J."/>
            <person name="Thomas B.C."/>
            <person name="Singh A."/>
            <person name="Wilkins M.J."/>
            <person name="Karaoz U."/>
            <person name="Brodie E.L."/>
            <person name="Williams K.H."/>
            <person name="Hubbard S.S."/>
            <person name="Banfield J.F."/>
        </authorList>
    </citation>
    <scope>NUCLEOTIDE SEQUENCE [LARGE SCALE GENOMIC DNA]</scope>
</reference>
<evidence type="ECO:0000313" key="5">
    <source>
        <dbReference type="Proteomes" id="UP000178450"/>
    </source>
</evidence>
<dbReference type="PIRSF" id="PIRSF006305">
    <property type="entry name" value="Maf"/>
    <property type="match status" value="1"/>
</dbReference>
<dbReference type="Proteomes" id="UP000178450">
    <property type="component" value="Unassembled WGS sequence"/>
</dbReference>
<dbReference type="GO" id="GO:0009117">
    <property type="term" value="P:nucleotide metabolic process"/>
    <property type="evidence" value="ECO:0007669"/>
    <property type="project" value="UniProtKB-KW"/>
</dbReference>
<organism evidence="4 5">
    <name type="scientific">Candidatus Roizmanbacteria bacterium RIFOXYA1_FULL_41_12</name>
    <dbReference type="NCBI Taxonomy" id="1802082"/>
    <lineage>
        <taxon>Bacteria</taxon>
        <taxon>Candidatus Roizmaniibacteriota</taxon>
    </lineage>
</organism>
<sequence>MLPIILASGSKNRRTIMDQLGISYQIQASNFDEHSIKTTNISKRAQLIAFGKARQVAQKHQGLIISADTFTVFDNQIMEKPRNLSQAREMLRALSGHTAVSYTGFCFLNTQSGFVFNKTAPTKIVFRDYSDSELKQYLAKYPVTTWAAGYALIDPYLSTLAAKLQGSLVGLTHGLPTEWLIPLLEKEGYQISLK</sequence>
<name>A0A1F7K9L2_9BACT</name>
<keyword evidence="3" id="KW-0546">Nucleotide metabolism</keyword>
<comment type="subcellular location">
    <subcellularLocation>
        <location evidence="3">Cytoplasm</location>
    </subcellularLocation>
</comment>
<dbReference type="PANTHER" id="PTHR43213">
    <property type="entry name" value="BIFUNCTIONAL DTTP/UTP PYROPHOSPHATASE/METHYLTRANSFERASE PROTEIN-RELATED"/>
    <property type="match status" value="1"/>
</dbReference>
<evidence type="ECO:0000256" key="1">
    <source>
        <dbReference type="ARBA" id="ARBA00001968"/>
    </source>
</evidence>
<dbReference type="Pfam" id="PF02545">
    <property type="entry name" value="Maf"/>
    <property type="match status" value="1"/>
</dbReference>
<dbReference type="InterPro" id="IPR003697">
    <property type="entry name" value="Maf-like"/>
</dbReference>
<dbReference type="SUPFAM" id="SSF52972">
    <property type="entry name" value="ITPase-like"/>
    <property type="match status" value="1"/>
</dbReference>